<dbReference type="RefSeq" id="WP_186816864.1">
    <property type="nucleotide sequence ID" value="NZ_BJVJ01000016.1"/>
</dbReference>
<dbReference type="InterPro" id="IPR029045">
    <property type="entry name" value="ClpP/crotonase-like_dom_sf"/>
</dbReference>
<dbReference type="GO" id="GO:0004300">
    <property type="term" value="F:enoyl-CoA hydratase activity"/>
    <property type="evidence" value="ECO:0007669"/>
    <property type="project" value="UniProtKB-EC"/>
</dbReference>
<dbReference type="SUPFAM" id="SSF52096">
    <property type="entry name" value="ClpP/crotonase"/>
    <property type="match status" value="1"/>
</dbReference>
<name>A0A511DJC9_9PSEU</name>
<dbReference type="CDD" id="cd06558">
    <property type="entry name" value="crotonase-like"/>
    <property type="match status" value="1"/>
</dbReference>
<keyword evidence="7" id="KW-1185">Reference proteome</keyword>
<gene>
    <name evidence="6" type="ORF">PSU4_20920</name>
</gene>
<comment type="similarity">
    <text evidence="1 5">Belongs to the enoyl-CoA hydratase/isomerase family.</text>
</comment>
<dbReference type="PANTHER" id="PTHR11941:SF54">
    <property type="entry name" value="ENOYL-COA HYDRATASE, MITOCHONDRIAL"/>
    <property type="match status" value="1"/>
</dbReference>
<comment type="caution">
    <text evidence="6">The sequence shown here is derived from an EMBL/GenBank/DDBJ whole genome shotgun (WGS) entry which is preliminary data.</text>
</comment>
<dbReference type="Gene3D" id="3.90.226.20">
    <property type="match status" value="1"/>
</dbReference>
<proteinExistence type="inferred from homology"/>
<evidence type="ECO:0000256" key="2">
    <source>
        <dbReference type="ARBA" id="ARBA00023239"/>
    </source>
</evidence>
<comment type="catalytic activity">
    <reaction evidence="3">
        <text>a (3S)-3-hydroxyacyl-CoA = a (2E)-enoyl-CoA + H2O</text>
        <dbReference type="Rhea" id="RHEA:16105"/>
        <dbReference type="ChEBI" id="CHEBI:15377"/>
        <dbReference type="ChEBI" id="CHEBI:57318"/>
        <dbReference type="ChEBI" id="CHEBI:58856"/>
        <dbReference type="EC" id="4.2.1.17"/>
    </reaction>
</comment>
<dbReference type="InterPro" id="IPR001753">
    <property type="entry name" value="Enoyl-CoA_hydra/iso"/>
</dbReference>
<keyword evidence="2" id="KW-0456">Lyase</keyword>
<dbReference type="PROSITE" id="PS00166">
    <property type="entry name" value="ENOYL_COA_HYDRATASE"/>
    <property type="match status" value="1"/>
</dbReference>
<organism evidence="6 7">
    <name type="scientific">Pseudonocardia sulfidoxydans NBRC 16205</name>
    <dbReference type="NCBI Taxonomy" id="1223511"/>
    <lineage>
        <taxon>Bacteria</taxon>
        <taxon>Bacillati</taxon>
        <taxon>Actinomycetota</taxon>
        <taxon>Actinomycetes</taxon>
        <taxon>Pseudonocardiales</taxon>
        <taxon>Pseudonocardiaceae</taxon>
        <taxon>Pseudonocardia</taxon>
    </lineage>
</organism>
<evidence type="ECO:0000256" key="3">
    <source>
        <dbReference type="ARBA" id="ARBA00023709"/>
    </source>
</evidence>
<evidence type="ECO:0000256" key="5">
    <source>
        <dbReference type="RuleBase" id="RU003707"/>
    </source>
</evidence>
<dbReference type="Proteomes" id="UP000321685">
    <property type="component" value="Unassembled WGS sequence"/>
</dbReference>
<dbReference type="GO" id="GO:0006635">
    <property type="term" value="P:fatty acid beta-oxidation"/>
    <property type="evidence" value="ECO:0007669"/>
    <property type="project" value="TreeGrafter"/>
</dbReference>
<accession>A0A511DJC9</accession>
<dbReference type="Gene3D" id="3.30.300.220">
    <property type="match status" value="1"/>
</dbReference>
<dbReference type="InterPro" id="IPR014748">
    <property type="entry name" value="Enoyl-CoA_hydra_C"/>
</dbReference>
<sequence length="259" mass="28099">MTTLDQQQTAEVLRSDLGHVRVLTLNRPEKLNALSPDGHGLFARELRAFRDDDDAWVLVVTGAGRAFSTGLDLSRAPNMIGRLPATLNGPDGLEIWKPIIAALHGHVAGGGCETALACDIRIAAEDTKIGLTEVRRGLIPGAGGIQRLVRHLAFGDALKILFTGEWVSPQEALRIGLVQEVVPAGQDLERAVELAEQICTNGPLAVRAVKEAAYRGHDLPLRHALVQDQLISLRNRQNDDAREGVRAFVEKRPARFTAT</sequence>
<protein>
    <submittedName>
        <fullName evidence="6">Crotonase</fullName>
    </submittedName>
</protein>
<dbReference type="EMBL" id="BJVJ01000016">
    <property type="protein sequence ID" value="GEL23138.1"/>
    <property type="molecule type" value="Genomic_DNA"/>
</dbReference>
<evidence type="ECO:0000256" key="4">
    <source>
        <dbReference type="ARBA" id="ARBA00023717"/>
    </source>
</evidence>
<evidence type="ECO:0000313" key="6">
    <source>
        <dbReference type="EMBL" id="GEL23138.1"/>
    </source>
</evidence>
<dbReference type="Gene3D" id="1.10.12.10">
    <property type="entry name" value="Lyase 2-enoyl-coa Hydratase, Chain A, domain 2"/>
    <property type="match status" value="1"/>
</dbReference>
<evidence type="ECO:0000256" key="1">
    <source>
        <dbReference type="ARBA" id="ARBA00005254"/>
    </source>
</evidence>
<dbReference type="Pfam" id="PF00378">
    <property type="entry name" value="ECH_1"/>
    <property type="match status" value="1"/>
</dbReference>
<dbReference type="InterPro" id="IPR018376">
    <property type="entry name" value="Enoyl-CoA_hyd/isom_CS"/>
</dbReference>
<dbReference type="PANTHER" id="PTHR11941">
    <property type="entry name" value="ENOYL-COA HYDRATASE-RELATED"/>
    <property type="match status" value="1"/>
</dbReference>
<comment type="catalytic activity">
    <reaction evidence="4">
        <text>a 4-saturated-(3S)-3-hydroxyacyl-CoA = a (3E)-enoyl-CoA + H2O</text>
        <dbReference type="Rhea" id="RHEA:20724"/>
        <dbReference type="ChEBI" id="CHEBI:15377"/>
        <dbReference type="ChEBI" id="CHEBI:58521"/>
        <dbReference type="ChEBI" id="CHEBI:137480"/>
        <dbReference type="EC" id="4.2.1.17"/>
    </reaction>
</comment>
<evidence type="ECO:0000313" key="7">
    <source>
        <dbReference type="Proteomes" id="UP000321685"/>
    </source>
</evidence>
<dbReference type="AlphaFoldDB" id="A0A511DJC9"/>
<reference evidence="6 7" key="1">
    <citation type="submission" date="2019-07" db="EMBL/GenBank/DDBJ databases">
        <title>Whole genome shotgun sequence of Pseudonocardia sulfidoxydans NBRC 16205.</title>
        <authorList>
            <person name="Hosoyama A."/>
            <person name="Uohara A."/>
            <person name="Ohji S."/>
            <person name="Ichikawa N."/>
        </authorList>
    </citation>
    <scope>NUCLEOTIDE SEQUENCE [LARGE SCALE GENOMIC DNA]</scope>
    <source>
        <strain evidence="6 7">NBRC 16205</strain>
    </source>
</reference>